<name>A0AAV9CWK0_ACOCL</name>
<dbReference type="PANTHER" id="PTHR33116">
    <property type="entry name" value="REVERSE TRANSCRIPTASE ZINC-BINDING DOMAIN-CONTAINING PROTEIN-RELATED-RELATED"/>
    <property type="match status" value="1"/>
</dbReference>
<gene>
    <name evidence="1" type="ORF">QJS10_CPB17g00805</name>
</gene>
<reference evidence="1" key="2">
    <citation type="submission" date="2023-06" db="EMBL/GenBank/DDBJ databases">
        <authorList>
            <person name="Ma L."/>
            <person name="Liu K.-W."/>
            <person name="Li Z."/>
            <person name="Hsiao Y.-Y."/>
            <person name="Qi Y."/>
            <person name="Fu T."/>
            <person name="Tang G."/>
            <person name="Zhang D."/>
            <person name="Sun W.-H."/>
            <person name="Liu D.-K."/>
            <person name="Li Y."/>
            <person name="Chen G.-Z."/>
            <person name="Liu X.-D."/>
            <person name="Liao X.-Y."/>
            <person name="Jiang Y.-T."/>
            <person name="Yu X."/>
            <person name="Hao Y."/>
            <person name="Huang J."/>
            <person name="Zhao X.-W."/>
            <person name="Ke S."/>
            <person name="Chen Y.-Y."/>
            <person name="Wu W.-L."/>
            <person name="Hsu J.-L."/>
            <person name="Lin Y.-F."/>
            <person name="Huang M.-D."/>
            <person name="Li C.-Y."/>
            <person name="Huang L."/>
            <person name="Wang Z.-W."/>
            <person name="Zhao X."/>
            <person name="Zhong W.-Y."/>
            <person name="Peng D.-H."/>
            <person name="Ahmad S."/>
            <person name="Lan S."/>
            <person name="Zhang J.-S."/>
            <person name="Tsai W.-C."/>
            <person name="Van De Peer Y."/>
            <person name="Liu Z.-J."/>
        </authorList>
    </citation>
    <scope>NUCLEOTIDE SEQUENCE</scope>
    <source>
        <strain evidence="1">CP</strain>
        <tissue evidence="1">Leaves</tissue>
    </source>
</reference>
<sequence length="127" mass="14146">MLFEATEADARVARFITFCFELVSGLSLNWSKSALLAVNVPEPQRQALARIVGCEVRDFPAHVLGLPLSRGFEDWDPLIERFQRRLAGWKVDSSLTEGGSRCSKQCSPCSHYFFSRSSGSPQECCNA</sequence>
<evidence type="ECO:0008006" key="3">
    <source>
        <dbReference type="Google" id="ProtNLM"/>
    </source>
</evidence>
<dbReference type="PANTHER" id="PTHR33116:SF78">
    <property type="entry name" value="OS12G0587133 PROTEIN"/>
    <property type="match status" value="1"/>
</dbReference>
<comment type="caution">
    <text evidence="1">The sequence shown here is derived from an EMBL/GenBank/DDBJ whole genome shotgun (WGS) entry which is preliminary data.</text>
</comment>
<evidence type="ECO:0000313" key="2">
    <source>
        <dbReference type="Proteomes" id="UP001180020"/>
    </source>
</evidence>
<proteinExistence type="predicted"/>
<dbReference type="AlphaFoldDB" id="A0AAV9CWK0"/>
<protein>
    <recommendedName>
        <fullName evidence="3">Reverse transcriptase</fullName>
    </recommendedName>
</protein>
<reference evidence="1" key="1">
    <citation type="journal article" date="2023" name="Nat. Commun.">
        <title>Diploid and tetraploid genomes of Acorus and the evolution of monocots.</title>
        <authorList>
            <person name="Ma L."/>
            <person name="Liu K.W."/>
            <person name="Li Z."/>
            <person name="Hsiao Y.Y."/>
            <person name="Qi Y."/>
            <person name="Fu T."/>
            <person name="Tang G.D."/>
            <person name="Zhang D."/>
            <person name="Sun W.H."/>
            <person name="Liu D.K."/>
            <person name="Li Y."/>
            <person name="Chen G.Z."/>
            <person name="Liu X.D."/>
            <person name="Liao X.Y."/>
            <person name="Jiang Y.T."/>
            <person name="Yu X."/>
            <person name="Hao Y."/>
            <person name="Huang J."/>
            <person name="Zhao X.W."/>
            <person name="Ke S."/>
            <person name="Chen Y.Y."/>
            <person name="Wu W.L."/>
            <person name="Hsu J.L."/>
            <person name="Lin Y.F."/>
            <person name="Huang M.D."/>
            <person name="Li C.Y."/>
            <person name="Huang L."/>
            <person name="Wang Z.W."/>
            <person name="Zhao X."/>
            <person name="Zhong W.Y."/>
            <person name="Peng D.H."/>
            <person name="Ahmad S."/>
            <person name="Lan S."/>
            <person name="Zhang J.S."/>
            <person name="Tsai W.C."/>
            <person name="Van de Peer Y."/>
            <person name="Liu Z.J."/>
        </authorList>
    </citation>
    <scope>NUCLEOTIDE SEQUENCE</scope>
    <source>
        <strain evidence="1">CP</strain>
    </source>
</reference>
<accession>A0AAV9CWK0</accession>
<keyword evidence="2" id="KW-1185">Reference proteome</keyword>
<dbReference type="Proteomes" id="UP001180020">
    <property type="component" value="Unassembled WGS sequence"/>
</dbReference>
<dbReference type="EMBL" id="JAUJYO010000017">
    <property type="protein sequence ID" value="KAK1293307.1"/>
    <property type="molecule type" value="Genomic_DNA"/>
</dbReference>
<evidence type="ECO:0000313" key="1">
    <source>
        <dbReference type="EMBL" id="KAK1293307.1"/>
    </source>
</evidence>
<organism evidence="1 2">
    <name type="scientific">Acorus calamus</name>
    <name type="common">Sweet flag</name>
    <dbReference type="NCBI Taxonomy" id="4465"/>
    <lineage>
        <taxon>Eukaryota</taxon>
        <taxon>Viridiplantae</taxon>
        <taxon>Streptophyta</taxon>
        <taxon>Embryophyta</taxon>
        <taxon>Tracheophyta</taxon>
        <taxon>Spermatophyta</taxon>
        <taxon>Magnoliopsida</taxon>
        <taxon>Liliopsida</taxon>
        <taxon>Acoraceae</taxon>
        <taxon>Acorus</taxon>
    </lineage>
</organism>